<feature type="compositionally biased region" description="Polar residues" evidence="7">
    <location>
        <begin position="1116"/>
        <end position="1133"/>
    </location>
</feature>
<feature type="compositionally biased region" description="Basic and acidic residues" evidence="7">
    <location>
        <begin position="412"/>
        <end position="423"/>
    </location>
</feature>
<feature type="compositionally biased region" description="Basic and acidic residues" evidence="7">
    <location>
        <begin position="388"/>
        <end position="403"/>
    </location>
</feature>
<dbReference type="SMART" id="SM00320">
    <property type="entry name" value="WD40"/>
    <property type="match status" value="5"/>
</dbReference>
<evidence type="ECO:0000256" key="1">
    <source>
        <dbReference type="ARBA" id="ARBA00004123"/>
    </source>
</evidence>
<comment type="similarity">
    <text evidence="2">Belongs to the WD repeat TAF5 family.</text>
</comment>
<organism evidence="8 9">
    <name type="scientific">Aphis gossypii</name>
    <name type="common">Cotton aphid</name>
    <dbReference type="NCBI Taxonomy" id="80765"/>
    <lineage>
        <taxon>Eukaryota</taxon>
        <taxon>Metazoa</taxon>
        <taxon>Ecdysozoa</taxon>
        <taxon>Arthropoda</taxon>
        <taxon>Hexapoda</taxon>
        <taxon>Insecta</taxon>
        <taxon>Pterygota</taxon>
        <taxon>Neoptera</taxon>
        <taxon>Paraneoptera</taxon>
        <taxon>Hemiptera</taxon>
        <taxon>Sternorrhyncha</taxon>
        <taxon>Aphidomorpha</taxon>
        <taxon>Aphidoidea</taxon>
        <taxon>Aphididae</taxon>
        <taxon>Aphidini</taxon>
        <taxon>Aphis</taxon>
        <taxon>Aphis</taxon>
    </lineage>
</organism>
<evidence type="ECO:0008006" key="10">
    <source>
        <dbReference type="Google" id="ProtNLM"/>
    </source>
</evidence>
<dbReference type="PANTHER" id="PTHR19879">
    <property type="entry name" value="TRANSCRIPTION INITIATION FACTOR TFIID"/>
    <property type="match status" value="1"/>
</dbReference>
<gene>
    <name evidence="8" type="ORF">APHIGO_LOCUS8090</name>
</gene>
<feature type="compositionally biased region" description="Polar residues" evidence="7">
    <location>
        <begin position="436"/>
        <end position="454"/>
    </location>
</feature>
<dbReference type="InterPro" id="IPR015943">
    <property type="entry name" value="WD40/YVTN_repeat-like_dom_sf"/>
</dbReference>
<feature type="repeat" description="WD" evidence="6">
    <location>
        <begin position="735"/>
        <end position="776"/>
    </location>
</feature>
<dbReference type="EMBL" id="OU899036">
    <property type="protein sequence ID" value="CAH1731364.1"/>
    <property type="molecule type" value="Genomic_DNA"/>
</dbReference>
<dbReference type="Pfam" id="PF00400">
    <property type="entry name" value="WD40"/>
    <property type="match status" value="3"/>
</dbReference>
<evidence type="ECO:0000256" key="6">
    <source>
        <dbReference type="PROSITE-ProRule" id="PRU00221"/>
    </source>
</evidence>
<name>A0A9P0JC96_APHGO</name>
<feature type="compositionally biased region" description="Polar residues" evidence="7">
    <location>
        <begin position="42"/>
        <end position="54"/>
    </location>
</feature>
<feature type="compositionally biased region" description="Basic residues" evidence="7">
    <location>
        <begin position="566"/>
        <end position="581"/>
    </location>
</feature>
<dbReference type="CDD" id="cd00200">
    <property type="entry name" value="WD40"/>
    <property type="match status" value="1"/>
</dbReference>
<dbReference type="PROSITE" id="PS50082">
    <property type="entry name" value="WD_REPEATS_2"/>
    <property type="match status" value="3"/>
</dbReference>
<accession>A0A9P0JC96</accession>
<feature type="compositionally biased region" description="Polar residues" evidence="7">
    <location>
        <begin position="1269"/>
        <end position="1289"/>
    </location>
</feature>
<evidence type="ECO:0000256" key="4">
    <source>
        <dbReference type="ARBA" id="ARBA00022737"/>
    </source>
</evidence>
<dbReference type="PANTHER" id="PTHR19879:SF1">
    <property type="entry name" value="CANNONBALL-RELATED"/>
    <property type="match status" value="1"/>
</dbReference>
<feature type="repeat" description="WD" evidence="6">
    <location>
        <begin position="819"/>
        <end position="860"/>
    </location>
</feature>
<dbReference type="PROSITE" id="PS00678">
    <property type="entry name" value="WD_REPEATS_1"/>
    <property type="match status" value="1"/>
</dbReference>
<protein>
    <recommendedName>
        <fullName evidence="10">WD repeat-containing protein 55 homolog</fullName>
    </recommendedName>
</protein>
<dbReference type="GO" id="GO:0005669">
    <property type="term" value="C:transcription factor TFIID complex"/>
    <property type="evidence" value="ECO:0007669"/>
    <property type="project" value="TreeGrafter"/>
</dbReference>
<feature type="region of interest" description="Disordered" evidence="7">
    <location>
        <begin position="1269"/>
        <end position="1316"/>
    </location>
</feature>
<evidence type="ECO:0000313" key="8">
    <source>
        <dbReference type="EMBL" id="CAH1731364.1"/>
    </source>
</evidence>
<dbReference type="GO" id="GO:0006367">
    <property type="term" value="P:transcription initiation at RNA polymerase II promoter"/>
    <property type="evidence" value="ECO:0007669"/>
    <property type="project" value="TreeGrafter"/>
</dbReference>
<feature type="repeat" description="WD" evidence="6">
    <location>
        <begin position="861"/>
        <end position="903"/>
    </location>
</feature>
<dbReference type="GO" id="GO:0016251">
    <property type="term" value="F:RNA polymerase II general transcription initiation factor activity"/>
    <property type="evidence" value="ECO:0007669"/>
    <property type="project" value="TreeGrafter"/>
</dbReference>
<dbReference type="SUPFAM" id="SSF50978">
    <property type="entry name" value="WD40 repeat-like"/>
    <property type="match status" value="1"/>
</dbReference>
<dbReference type="Proteomes" id="UP001154329">
    <property type="component" value="Chromosome 3"/>
</dbReference>
<feature type="region of interest" description="Disordered" evidence="7">
    <location>
        <begin position="979"/>
        <end position="1006"/>
    </location>
</feature>
<feature type="compositionally biased region" description="Low complexity" evidence="7">
    <location>
        <begin position="328"/>
        <end position="345"/>
    </location>
</feature>
<feature type="compositionally biased region" description="Basic and acidic residues" evidence="7">
    <location>
        <begin position="988"/>
        <end position="1004"/>
    </location>
</feature>
<sequence length="1316" mass="149908">MFFALAKTPGGRPTTVTTAAIPDESPRTSAVQAPSVFLPHSEPSTSRGVTSSPAPNADDDGQSDAEHEPMDDGLQCTLEDYDLSSEDEYSKSGSTFSVALGTYAFQRNMIEDSITSVQESKAVIEYVNLKFVENNFRSLGLDQMFDKNNIMRAEHEFQSFEVWFSRIRKYAIDREFIRDLRLPLFCHLYLNLYVPKNHNRLQELLRKFQYLFTSPRGVLYLSELRNVKNVLNLSPRLAYFRRNKFVYGVSPMFISNLYDFFLPHFMLKVVFQEWFDINYTSYEDPRVIFDDYYANNLSRINNLDKANTPKQNNNVVATKPVLCKKTLNSDQNQNNNRKVNNSENEIPNDGKKSRRHRKKHKSKGKKKSTIDNNIRLRESPNETSNDEEQLRKKIKSSDRKSTSDESSLLCEKSSEVSDNEEKKDKKKYTRQKKSASSKFTSDDSNMEISESLSEVSDDNENKFKGQKKSNKSKSSSDNNMLMSGLSDMSNDDEQKQKQQNKRSKSKFTSDDDNHMSEVSSDEKIFQKPQKKQKLRDKKFGSNLDDSNLSASSREISSENEIPNNNKKNHKPMNKRKYKRAKNNSSDGSSEDSSEDTSSLFSSYDEEIFMHKFVRNQKKSAQLFRYETSRRLKHMNITKIDLKHIDEDWFLRTTRQIILKNCSKLSCSILTSDLKLVAAGSLDSLIYLWERPIQQSVPEKTDFLHSIGKINPISFTSSVQGNNSMEFLDKNTAFVLRGHGGPIFDLAEIPSAKILLSASNDKTYRAWDMVSKRCLEVYNEHEHRTWCIAACPYSLQVATGSCEGASCLWFLNYKRPLRIFMGHLDDILVLKFHPNQVLLATGSSDKTVRVFELTTGECHRLLMGHSDYITCLEFNIKNPNHLASASGNGEIIVWDVPSSELVWKIRISNIFFSDLVWLTKDILLASLTNGIVLKCDTTLNYVDSFCKVKGFETALDRLMSLRMIDNTVYTIGIPNKSGGLKPISKRNKEKVSQMKNEEDKSRRESSPLSKLFFPQHIIDNDGNSMKHISGLSLATSIPSCNYEYQLNINDNFKKSTSPSFLNMNLRSAPFNLSADEISKLSSEYQSENIRLVPAAAITNNLQNAYLLPIQPNVRSINQNSTNVHSTNDQLPSTSKSHKLNKTQGPSKSKITTVKQHNFGNSSLTMHTSIQHMQIKTTTVQEQLHIDDQRETNTLVQQQLQTTNTSIHKQQTSNLLQVTRPGTSSQLLQNSIVQQEQQQHSIGSNVSVTGTNVQQQQLLQQIRSNTNLTKGNIQQRLSPQTNNRSSNINVTQRPSPRQSPNRSSSSDEKGTGKHTRMQ</sequence>
<keyword evidence="5" id="KW-0539">Nucleus</keyword>
<reference evidence="8" key="2">
    <citation type="submission" date="2022-10" db="EMBL/GenBank/DDBJ databases">
        <authorList>
            <consortium name="ENA_rothamsted_submissions"/>
            <consortium name="culmorum"/>
            <person name="King R."/>
        </authorList>
    </citation>
    <scope>NUCLEOTIDE SEQUENCE</scope>
</reference>
<feature type="compositionally biased region" description="Basic and acidic residues" evidence="7">
    <location>
        <begin position="507"/>
        <end position="525"/>
    </location>
</feature>
<evidence type="ECO:0000256" key="5">
    <source>
        <dbReference type="ARBA" id="ARBA00023242"/>
    </source>
</evidence>
<dbReference type="InterPro" id="IPR019775">
    <property type="entry name" value="WD40_repeat_CS"/>
</dbReference>
<feature type="compositionally biased region" description="Basic residues" evidence="7">
    <location>
        <begin position="424"/>
        <end position="435"/>
    </location>
</feature>
<feature type="region of interest" description="Disordered" evidence="7">
    <location>
        <begin position="1"/>
        <end position="72"/>
    </location>
</feature>
<evidence type="ECO:0000256" key="2">
    <source>
        <dbReference type="ARBA" id="ARBA00009435"/>
    </source>
</evidence>
<evidence type="ECO:0000313" key="9">
    <source>
        <dbReference type="Proteomes" id="UP001154329"/>
    </source>
</evidence>
<comment type="subcellular location">
    <subcellularLocation>
        <location evidence="1">Nucleus</location>
    </subcellularLocation>
</comment>
<feature type="compositionally biased region" description="Low complexity" evidence="7">
    <location>
        <begin position="541"/>
        <end position="565"/>
    </location>
</feature>
<keyword evidence="3 6" id="KW-0853">WD repeat</keyword>
<dbReference type="Gene3D" id="1.25.40.500">
    <property type="entry name" value="TFIID subunit TAF5, NTD2 domain"/>
    <property type="match status" value="1"/>
</dbReference>
<proteinExistence type="inferred from homology"/>
<dbReference type="InterPro" id="IPR001680">
    <property type="entry name" value="WD40_rpt"/>
</dbReference>
<dbReference type="PROSITE" id="PS50294">
    <property type="entry name" value="WD_REPEATS_REGION"/>
    <property type="match status" value="3"/>
</dbReference>
<dbReference type="Gene3D" id="2.130.10.10">
    <property type="entry name" value="YVTN repeat-like/Quinoprotein amine dehydrogenase"/>
    <property type="match status" value="2"/>
</dbReference>
<dbReference type="InterPro" id="IPR036322">
    <property type="entry name" value="WD40_repeat_dom_sf"/>
</dbReference>
<dbReference type="InterPro" id="IPR037264">
    <property type="entry name" value="TFIID_NTD2_sf"/>
</dbReference>
<feature type="region of interest" description="Disordered" evidence="7">
    <location>
        <begin position="1116"/>
        <end position="1147"/>
    </location>
</feature>
<evidence type="ECO:0000256" key="7">
    <source>
        <dbReference type="SAM" id="MobiDB-lite"/>
    </source>
</evidence>
<feature type="region of interest" description="Disordered" evidence="7">
    <location>
        <begin position="320"/>
        <end position="597"/>
    </location>
</feature>
<keyword evidence="9" id="KW-1185">Reference proteome</keyword>
<evidence type="ECO:0000256" key="3">
    <source>
        <dbReference type="ARBA" id="ARBA00022574"/>
    </source>
</evidence>
<reference evidence="8" key="1">
    <citation type="submission" date="2022-02" db="EMBL/GenBank/DDBJ databases">
        <authorList>
            <person name="King R."/>
        </authorList>
    </citation>
    <scope>NUCLEOTIDE SEQUENCE</scope>
</reference>
<feature type="compositionally biased region" description="Basic residues" evidence="7">
    <location>
        <begin position="352"/>
        <end position="367"/>
    </location>
</feature>
<dbReference type="SUPFAM" id="SSF160897">
    <property type="entry name" value="Taf5 N-terminal domain-like"/>
    <property type="match status" value="1"/>
</dbReference>
<keyword evidence="4" id="KW-0677">Repeat</keyword>
<feature type="compositionally biased region" description="Low complexity" evidence="7">
    <location>
        <begin position="1290"/>
        <end position="1302"/>
    </location>
</feature>